<dbReference type="InterPro" id="IPR027450">
    <property type="entry name" value="AlkB-like"/>
</dbReference>
<protein>
    <submittedName>
        <fullName evidence="3">NADAR domain protein</fullName>
    </submittedName>
</protein>
<evidence type="ECO:0000259" key="2">
    <source>
        <dbReference type="PROSITE" id="PS51471"/>
    </source>
</evidence>
<dbReference type="InterPro" id="IPR029071">
    <property type="entry name" value="Ubiquitin-like_domsf"/>
</dbReference>
<dbReference type="InterPro" id="IPR005123">
    <property type="entry name" value="Oxoglu/Fe-dep_dioxygenase_dom"/>
</dbReference>
<dbReference type="SUPFAM" id="SSF143990">
    <property type="entry name" value="YbiA-like"/>
    <property type="match status" value="1"/>
</dbReference>
<feature type="domain" description="Ubiquitin-like" evidence="1">
    <location>
        <begin position="579"/>
        <end position="638"/>
    </location>
</feature>
<dbReference type="InterPro" id="IPR037238">
    <property type="entry name" value="YbiA-like_sf"/>
</dbReference>
<dbReference type="Gene3D" id="2.60.120.590">
    <property type="entry name" value="Alpha-ketoglutarate-dependent dioxygenase AlkB-like"/>
    <property type="match status" value="1"/>
</dbReference>
<evidence type="ECO:0000259" key="1">
    <source>
        <dbReference type="PROSITE" id="PS50053"/>
    </source>
</evidence>
<dbReference type="Pfam" id="PF13532">
    <property type="entry name" value="2OG-FeII_Oxy_2"/>
    <property type="match status" value="1"/>
</dbReference>
<gene>
    <name evidence="3" type="ORF">LCDPAC02_03560</name>
</gene>
<organism evidence="3">
    <name type="scientific">Pithovirus LCDPAC02</name>
    <dbReference type="NCBI Taxonomy" id="2506601"/>
    <lineage>
        <taxon>Viruses</taxon>
        <taxon>Pithoviruses</taxon>
    </lineage>
</organism>
<dbReference type="Gene3D" id="3.10.20.90">
    <property type="entry name" value="Phosphatidylinositol 3-kinase Catalytic Subunit, Chain A, domain 1"/>
    <property type="match status" value="2"/>
</dbReference>
<proteinExistence type="predicted"/>
<dbReference type="InterPro" id="IPR032857">
    <property type="entry name" value="ALKBH4"/>
</dbReference>
<dbReference type="NCBIfam" id="TIGR02464">
    <property type="entry name" value="ribofla_fusion"/>
    <property type="match status" value="1"/>
</dbReference>
<sequence>MLNLKWFDIPGLYYIKNIFENYQHFEDKIMQDLDFENFETCSKINKREVLQYGWKYDFKNKKIGENIKDIPNKFYFIPQIIHRLAENVIYEQLNTSRSQRLSYLNQLLITKGEYDQIVINKYKKGERVTSHIDHKDFGEIIIIFSIGQPTNIIYKELNSNYEKKIKIEPNSVVFMLGPARWKYTHETEPLEIDNKYELQERYSFTYRQVSPNIGRNIDMKNIIEFYKGNSTLEYGFLSNFYAFSPIEFQNDKVDNINYDVKTSEHLFQVMKFINPEYRNIVLNAKTPSQSKKLGQNREKTLVKNYDLIRVNNMYYTNYLKFVQNDKNNKKGINILKNLLSTENKLLIEHTKYDSFWGDGTFKEGDKKGEYKEVSTYSGNNNLGRVLMFLRDYFQNYADFIEGDINQYRIFELQDLQYLTRFVENRIIYLINLNKKIYIKSSYGFLEYDSFLAVERKYFENDDLYMIKFQRPKYEEVILEKEKMIQIITKEDIPKYVYFPDKKLQVRYVNLTKMLNILKSKRLIDKNNYYEINNSLLFDIPTIFKFYKDYYEIKYPRDSFREEKYIFSAIIKRIYPKEKYHISVKTLNKSYYVEVEDNWTILDLKEYMYNKGYTNTKPENLRIIKRLGRDIKDEDLLIDDYLYDYIYNEYILQLIEKIITIDNAHLYFPNKNLQIRLINEIMARKKIYGSGLVYNDDIHKVVDFPLMGVPIITKFEKMYYEIQYLTNKENLSDPIKRLYPRIPWKRINIKFPNYTSSLINIEYDWTILDLKEFLYENKLTNIKPENQRLVSLRKNTKNEDKLIDNYLYDNYVEGSVLNLLSKVIDTITISVQSPTVTYLIDIEKNITILDLKKYLYQNKNEPIPSKQIVIIENEIINDDEFIYNYTYKDNINIQLLYKEKTDIYDFNINDNINNNKYFINIDEDWKVSDLIEYLKKEKDINFDIRIVDTNGNKIISNDENLVEIHKDNKSNPYAISISIHMYSIGVKDLGGKTYCVEYRSDWRVSDLRKYLRKSRIINYDIKFSVQLGEKIIDDIDYLIDFNEDFIKQSRHILVLPKIN</sequence>
<feature type="domain" description="Fe2OG dioxygenase" evidence="2">
    <location>
        <begin position="113"/>
        <end position="210"/>
    </location>
</feature>
<dbReference type="InterPro" id="IPR012816">
    <property type="entry name" value="NADAR"/>
</dbReference>
<dbReference type="Pfam" id="PF08719">
    <property type="entry name" value="NADAR"/>
    <property type="match status" value="1"/>
</dbReference>
<dbReference type="GO" id="GO:0070988">
    <property type="term" value="P:demethylation"/>
    <property type="evidence" value="ECO:0007669"/>
    <property type="project" value="InterPro"/>
</dbReference>
<reference evidence="3" key="1">
    <citation type="journal article" date="2019" name="MBio">
        <title>Virus Genomes from Deep Sea Sediments Expand the Ocean Megavirome and Support Independent Origins of Viral Gigantism.</title>
        <authorList>
            <person name="Backstrom D."/>
            <person name="Yutin N."/>
            <person name="Jorgensen S.L."/>
            <person name="Dharamshi J."/>
            <person name="Homa F."/>
            <person name="Zaremba-Niedwiedzka K."/>
            <person name="Spang A."/>
            <person name="Wolf Y.I."/>
            <person name="Koonin E.V."/>
            <person name="Ettema T.J."/>
        </authorList>
    </citation>
    <scope>NUCLEOTIDE SEQUENCE</scope>
</reference>
<name>A0A481YQG8_9VIRU</name>
<dbReference type="PANTHER" id="PTHR12463">
    <property type="entry name" value="OXYGENASE-RELATED"/>
    <property type="match status" value="1"/>
</dbReference>
<dbReference type="PROSITE" id="PS50053">
    <property type="entry name" value="UBIQUITIN_2"/>
    <property type="match status" value="2"/>
</dbReference>
<dbReference type="InterPro" id="IPR000626">
    <property type="entry name" value="Ubiquitin-like_dom"/>
</dbReference>
<evidence type="ECO:0000313" key="3">
    <source>
        <dbReference type="EMBL" id="QBK85157.1"/>
    </source>
</evidence>
<dbReference type="SUPFAM" id="SSF51197">
    <property type="entry name" value="Clavaminate synthase-like"/>
    <property type="match status" value="1"/>
</dbReference>
<feature type="domain" description="Ubiquitin-like" evidence="1">
    <location>
        <begin position="826"/>
        <end position="901"/>
    </location>
</feature>
<dbReference type="CDD" id="cd15457">
    <property type="entry name" value="NADAR"/>
    <property type="match status" value="1"/>
</dbReference>
<dbReference type="PROSITE" id="PS51471">
    <property type="entry name" value="FE2OG_OXY"/>
    <property type="match status" value="1"/>
</dbReference>
<dbReference type="EMBL" id="MK500304">
    <property type="protein sequence ID" value="QBK85157.1"/>
    <property type="molecule type" value="Genomic_DNA"/>
</dbReference>
<dbReference type="GO" id="GO:0032451">
    <property type="term" value="F:demethylase activity"/>
    <property type="evidence" value="ECO:0007669"/>
    <property type="project" value="TreeGrafter"/>
</dbReference>
<dbReference type="GO" id="GO:0016491">
    <property type="term" value="F:oxidoreductase activity"/>
    <property type="evidence" value="ECO:0007669"/>
    <property type="project" value="TreeGrafter"/>
</dbReference>
<dbReference type="SUPFAM" id="SSF54236">
    <property type="entry name" value="Ubiquitin-like"/>
    <property type="match status" value="3"/>
</dbReference>
<accession>A0A481YQG8</accession>
<dbReference type="Gene3D" id="1.10.357.40">
    <property type="entry name" value="YbiA-like"/>
    <property type="match status" value="1"/>
</dbReference>
<dbReference type="PANTHER" id="PTHR12463:SF1">
    <property type="entry name" value="2-OXOGLUTARATE AND FE-DEPENDENT OXYGENASE FAMILY PROTEIN"/>
    <property type="match status" value="1"/>
</dbReference>
<dbReference type="InterPro" id="IPR037151">
    <property type="entry name" value="AlkB-like_sf"/>
</dbReference>